<dbReference type="Proteomes" id="UP000027997">
    <property type="component" value="Unassembled WGS sequence"/>
</dbReference>
<evidence type="ECO:0008006" key="3">
    <source>
        <dbReference type="Google" id="ProtNLM"/>
    </source>
</evidence>
<organism evidence="1 2">
    <name type="scientific">Endozoicomonas elysicola</name>
    <dbReference type="NCBI Taxonomy" id="305900"/>
    <lineage>
        <taxon>Bacteria</taxon>
        <taxon>Pseudomonadati</taxon>
        <taxon>Pseudomonadota</taxon>
        <taxon>Gammaproteobacteria</taxon>
        <taxon>Oceanospirillales</taxon>
        <taxon>Endozoicomonadaceae</taxon>
        <taxon>Endozoicomonas</taxon>
    </lineage>
</organism>
<dbReference type="AlphaFoldDB" id="A0A081KF71"/>
<dbReference type="eggNOG" id="COG1359">
    <property type="taxonomic scope" value="Bacteria"/>
</dbReference>
<accession>A0A081KF71</accession>
<gene>
    <name evidence="1" type="ORF">GV64_20585</name>
</gene>
<protein>
    <recommendedName>
        <fullName evidence="3">ABM domain-containing protein</fullName>
    </recommendedName>
</protein>
<name>A0A081KF71_9GAMM</name>
<evidence type="ECO:0000313" key="1">
    <source>
        <dbReference type="EMBL" id="KEI72797.1"/>
    </source>
</evidence>
<dbReference type="Gene3D" id="3.30.70.100">
    <property type="match status" value="1"/>
</dbReference>
<keyword evidence="2" id="KW-1185">Reference proteome</keyword>
<dbReference type="SUPFAM" id="SSF54909">
    <property type="entry name" value="Dimeric alpha+beta barrel"/>
    <property type="match status" value="1"/>
</dbReference>
<comment type="caution">
    <text evidence="1">The sequence shown here is derived from an EMBL/GenBank/DDBJ whole genome shotgun (WGS) entry which is preliminary data.</text>
</comment>
<reference evidence="1 2" key="1">
    <citation type="submission" date="2014-06" db="EMBL/GenBank/DDBJ databases">
        <title>Whole Genome Sequences of Three Symbiotic Endozoicomonas Bacteria.</title>
        <authorList>
            <person name="Neave M.J."/>
            <person name="Apprill A."/>
            <person name="Voolstra C.R."/>
        </authorList>
    </citation>
    <scope>NUCLEOTIDE SEQUENCE [LARGE SCALE GENOMIC DNA]</scope>
    <source>
        <strain evidence="1 2">DSM 22380</strain>
    </source>
</reference>
<dbReference type="EMBL" id="JOJP01000001">
    <property type="protein sequence ID" value="KEI72797.1"/>
    <property type="molecule type" value="Genomic_DNA"/>
</dbReference>
<dbReference type="InterPro" id="IPR011008">
    <property type="entry name" value="Dimeric_a/b-barrel"/>
</dbReference>
<dbReference type="RefSeq" id="WP_020581473.1">
    <property type="nucleotide sequence ID" value="NZ_JOJP01000001.1"/>
</dbReference>
<evidence type="ECO:0000313" key="2">
    <source>
        <dbReference type="Proteomes" id="UP000027997"/>
    </source>
</evidence>
<sequence>MKELPAFCSIHPYFRVKPERMDSFSQLMTDFVERTQNEEGVIFYGFTCHGNEVLCREAYINAHALLHHLDNVADLLDEASKIAELTRLEIHGSEADITHLREPLAKWQPDFYTFKLGFIH</sequence>
<dbReference type="STRING" id="305900.GV64_20585"/>
<proteinExistence type="predicted"/>